<protein>
    <submittedName>
        <fullName evidence="1">Uncharacterized protein</fullName>
    </submittedName>
</protein>
<gene>
    <name evidence="1" type="ORF">G4G51_004785</name>
</gene>
<accession>A0A732D6Z2</accession>
<proteinExistence type="predicted"/>
<evidence type="ECO:0000313" key="1">
    <source>
        <dbReference type="EMBL" id="HAE4980110.1"/>
    </source>
</evidence>
<organism evidence="1">
    <name type="scientific">Salmonella dublin</name>
    <dbReference type="NCBI Taxonomy" id="98360"/>
    <lineage>
        <taxon>Bacteria</taxon>
        <taxon>Pseudomonadati</taxon>
        <taxon>Pseudomonadota</taxon>
        <taxon>Gammaproteobacteria</taxon>
        <taxon>Enterobacterales</taxon>
        <taxon>Enterobacteriaceae</taxon>
        <taxon>Salmonella</taxon>
    </lineage>
</organism>
<name>A0A732D6Z2_SALDU</name>
<dbReference type="AlphaFoldDB" id="A0A732D6Z2"/>
<sequence>MPTLNSGKPVKPFSERLRHLSMLERRLTNAIKNQSNKEVFEALHDITQTKLSLKYTDQDHLFNYLINFHNSKDGIDFYITALIMNLNPNISPLARSFLKQKKLFLDTYN</sequence>
<dbReference type="EMBL" id="DAASCL010000102">
    <property type="protein sequence ID" value="HAE4980110.1"/>
    <property type="molecule type" value="Genomic_DNA"/>
</dbReference>
<reference evidence="1" key="1">
    <citation type="journal article" date="2018" name="Genome Biol.">
        <title>SKESA: strategic k-mer extension for scrupulous assemblies.</title>
        <authorList>
            <person name="Souvorov A."/>
            <person name="Agarwala R."/>
            <person name="Lipman D.J."/>
        </authorList>
    </citation>
    <scope>NUCLEOTIDE SEQUENCE</scope>
    <source>
        <strain evidence="1">10-1049</strain>
    </source>
</reference>
<reference evidence="1" key="2">
    <citation type="submission" date="2018-07" db="EMBL/GenBank/DDBJ databases">
        <authorList>
            <consortium name="NCBI Pathogen Detection Project"/>
        </authorList>
    </citation>
    <scope>NUCLEOTIDE SEQUENCE</scope>
    <source>
        <strain evidence="1">10-1049</strain>
    </source>
</reference>
<comment type="caution">
    <text evidence="1">The sequence shown here is derived from an EMBL/GenBank/DDBJ whole genome shotgun (WGS) entry which is preliminary data.</text>
</comment>